<keyword evidence="3" id="KW-0378">Hydrolase</keyword>
<dbReference type="GO" id="GO:0006508">
    <property type="term" value="P:proteolysis"/>
    <property type="evidence" value="ECO:0007669"/>
    <property type="project" value="UniProtKB-KW"/>
</dbReference>
<evidence type="ECO:0000256" key="2">
    <source>
        <dbReference type="ARBA" id="ARBA00022670"/>
    </source>
</evidence>
<dbReference type="EMBL" id="CAMGYJ010000006">
    <property type="protein sequence ID" value="CAI0432133.1"/>
    <property type="molecule type" value="Genomic_DNA"/>
</dbReference>
<evidence type="ECO:0000256" key="3">
    <source>
        <dbReference type="ARBA" id="ARBA00022801"/>
    </source>
</evidence>
<feature type="domain" description="Ubiquitin-like protease family profile" evidence="4">
    <location>
        <begin position="1"/>
        <end position="158"/>
    </location>
</feature>
<dbReference type="PROSITE" id="PS50600">
    <property type="entry name" value="ULP_PROTEASE"/>
    <property type="match status" value="1"/>
</dbReference>
<dbReference type="Gene3D" id="3.40.395.10">
    <property type="entry name" value="Adenoviral Proteinase, Chain A"/>
    <property type="match status" value="1"/>
</dbReference>
<organism evidence="5 6">
    <name type="scientific">Linum tenue</name>
    <dbReference type="NCBI Taxonomy" id="586396"/>
    <lineage>
        <taxon>Eukaryota</taxon>
        <taxon>Viridiplantae</taxon>
        <taxon>Streptophyta</taxon>
        <taxon>Embryophyta</taxon>
        <taxon>Tracheophyta</taxon>
        <taxon>Spermatophyta</taxon>
        <taxon>Magnoliopsida</taxon>
        <taxon>eudicotyledons</taxon>
        <taxon>Gunneridae</taxon>
        <taxon>Pentapetalae</taxon>
        <taxon>rosids</taxon>
        <taxon>fabids</taxon>
        <taxon>Malpighiales</taxon>
        <taxon>Linaceae</taxon>
        <taxon>Linum</taxon>
    </lineage>
</organism>
<dbReference type="Proteomes" id="UP001154282">
    <property type="component" value="Unassembled WGS sequence"/>
</dbReference>
<dbReference type="GO" id="GO:0008234">
    <property type="term" value="F:cysteine-type peptidase activity"/>
    <property type="evidence" value="ECO:0007669"/>
    <property type="project" value="InterPro"/>
</dbReference>
<evidence type="ECO:0000256" key="1">
    <source>
        <dbReference type="ARBA" id="ARBA00005234"/>
    </source>
</evidence>
<name>A0AAV0LGH3_9ROSI</name>
<reference evidence="5" key="1">
    <citation type="submission" date="2022-08" db="EMBL/GenBank/DDBJ databases">
        <authorList>
            <person name="Gutierrez-Valencia J."/>
        </authorList>
    </citation>
    <scope>NUCLEOTIDE SEQUENCE</scope>
</reference>
<sequence length="196" mass="22261">GHFLNGKALAGDKNRVIFPFTFGHLALLNPQTNVPPSKERLDGVIELTEWFPVFKQVAWDKVEYLFSPVHTDKHYRVYAADLRSQKTFLLDSQKSKPAVAKVDHCPMGKLILEYGAAFLAKHNLDFPLHDWEFLIADVPQQKGNDDCGVFACMFMEHWGGGVTFHRNTRKLGTWKSTWSTSEHLLQAVSFNGNTTK</sequence>
<dbReference type="InterPro" id="IPR038765">
    <property type="entry name" value="Papain-like_cys_pep_sf"/>
</dbReference>
<feature type="non-terminal residue" evidence="5">
    <location>
        <position position="1"/>
    </location>
</feature>
<evidence type="ECO:0000313" key="6">
    <source>
        <dbReference type="Proteomes" id="UP001154282"/>
    </source>
</evidence>
<comment type="caution">
    <text evidence="5">The sequence shown here is derived from an EMBL/GenBank/DDBJ whole genome shotgun (WGS) entry which is preliminary data.</text>
</comment>
<proteinExistence type="inferred from homology"/>
<dbReference type="Pfam" id="PF02902">
    <property type="entry name" value="Peptidase_C48"/>
    <property type="match status" value="1"/>
</dbReference>
<dbReference type="SUPFAM" id="SSF54001">
    <property type="entry name" value="Cysteine proteinases"/>
    <property type="match status" value="1"/>
</dbReference>
<protein>
    <recommendedName>
        <fullName evidence="4">Ubiquitin-like protease family profile domain-containing protein</fullName>
    </recommendedName>
</protein>
<dbReference type="InterPro" id="IPR003653">
    <property type="entry name" value="Peptidase_C48_C"/>
</dbReference>
<keyword evidence="6" id="KW-1185">Reference proteome</keyword>
<evidence type="ECO:0000259" key="4">
    <source>
        <dbReference type="PROSITE" id="PS50600"/>
    </source>
</evidence>
<evidence type="ECO:0000313" key="5">
    <source>
        <dbReference type="EMBL" id="CAI0432133.1"/>
    </source>
</evidence>
<dbReference type="AlphaFoldDB" id="A0AAV0LGH3"/>
<comment type="similarity">
    <text evidence="1">Belongs to the peptidase C48 family.</text>
</comment>
<gene>
    <name evidence="5" type="ORF">LITE_LOCUS23301</name>
</gene>
<keyword evidence="2" id="KW-0645">Protease</keyword>
<accession>A0AAV0LGH3</accession>